<dbReference type="KEGG" id="mph:MLP_35500"/>
<evidence type="ECO:0000313" key="1">
    <source>
        <dbReference type="EMBL" id="BAK36564.1"/>
    </source>
</evidence>
<dbReference type="eggNOG" id="ENOG5033D6H">
    <property type="taxonomic scope" value="Bacteria"/>
</dbReference>
<organism evidence="1 2">
    <name type="scientific">Microlunatus phosphovorus (strain ATCC 700054 / DSM 10555 / JCM 9379 / NBRC 101784 / NCIMB 13414 / VKM Ac-1990 / NM-1)</name>
    <dbReference type="NCBI Taxonomy" id="1032480"/>
    <lineage>
        <taxon>Bacteria</taxon>
        <taxon>Bacillati</taxon>
        <taxon>Actinomycetota</taxon>
        <taxon>Actinomycetes</taxon>
        <taxon>Propionibacteriales</taxon>
        <taxon>Propionibacteriaceae</taxon>
        <taxon>Microlunatus</taxon>
    </lineage>
</organism>
<evidence type="ECO:0000313" key="2">
    <source>
        <dbReference type="Proteomes" id="UP000007947"/>
    </source>
</evidence>
<protein>
    <submittedName>
        <fullName evidence="1">Uncharacterized protein</fullName>
    </submittedName>
</protein>
<dbReference type="HOGENOM" id="CLU_2539044_0_0_11"/>
<dbReference type="OrthoDB" id="4630310at2"/>
<dbReference type="AlphaFoldDB" id="F5XNB4"/>
<name>F5XNB4_MICPN</name>
<gene>
    <name evidence="1" type="ordered locus">MLP_35500</name>
</gene>
<keyword evidence="2" id="KW-1185">Reference proteome</keyword>
<dbReference type="Proteomes" id="UP000007947">
    <property type="component" value="Chromosome"/>
</dbReference>
<reference evidence="1 2" key="1">
    <citation type="submission" date="2011-05" db="EMBL/GenBank/DDBJ databases">
        <title>Whole genome sequence of Microlunatus phosphovorus NM-1.</title>
        <authorList>
            <person name="Hosoyama A."/>
            <person name="Sasaki K."/>
            <person name="Harada T."/>
            <person name="Igarashi R."/>
            <person name="Kawakoshi A."/>
            <person name="Sasagawa M."/>
            <person name="Fukada J."/>
            <person name="Nakamura S."/>
            <person name="Katano Y."/>
            <person name="Hanada S."/>
            <person name="Kamagata Y."/>
            <person name="Nakamura N."/>
            <person name="Yamazaki S."/>
            <person name="Fujita N."/>
        </authorList>
    </citation>
    <scope>NUCLEOTIDE SEQUENCE [LARGE SCALE GENOMIC DNA]</scope>
    <source>
        <strain evidence="2">ATCC 700054 / DSM 10555 / JCM 9379 / NBRC 101784 / NCIMB 13414 / VKM Ac-1990 / NM-1</strain>
    </source>
</reference>
<accession>F5XNB4</accession>
<sequence length="84" mass="9076">MSEIPYQQMSELDDQQLATMAQQAVAELARRGTHSSFKLLVDLSTYVGVSLGEAARQVAAAGSWSQVADITGTTKQAAWSRWSS</sequence>
<proteinExistence type="predicted"/>
<dbReference type="EMBL" id="AP012204">
    <property type="protein sequence ID" value="BAK36564.1"/>
    <property type="molecule type" value="Genomic_DNA"/>
</dbReference>
<dbReference type="RefSeq" id="WP_013864418.1">
    <property type="nucleotide sequence ID" value="NC_015635.1"/>
</dbReference>
<dbReference type="STRING" id="1032480.MLP_35500"/>